<evidence type="ECO:0000256" key="1">
    <source>
        <dbReference type="ARBA" id="ARBA00001936"/>
    </source>
</evidence>
<dbReference type="GO" id="GO:0004674">
    <property type="term" value="F:protein serine/threonine kinase activity"/>
    <property type="evidence" value="ECO:0007669"/>
    <property type="project" value="TreeGrafter"/>
</dbReference>
<feature type="domain" description="KA1" evidence="8">
    <location>
        <begin position="454"/>
        <end position="507"/>
    </location>
</feature>
<comment type="function">
    <text evidence="5">CIPK serine-threonine protein kinases interact with CBL proteins. Binding of a CBL protein to the regulatory NAF domain of CIPK protein lead to the activation of the kinase in a calcium-dependent manner.</text>
</comment>
<gene>
    <name evidence="9" type="ORF">GQ55_4G370700</name>
</gene>
<dbReference type="EMBL" id="CM009752">
    <property type="protein sequence ID" value="PUZ62612.1"/>
    <property type="molecule type" value="Genomic_DNA"/>
</dbReference>
<comment type="cofactor">
    <cofactor evidence="1">
        <name>Mn(2+)</name>
        <dbReference type="ChEBI" id="CHEBI:29035"/>
    </cofactor>
</comment>
<evidence type="ECO:0000256" key="5">
    <source>
        <dbReference type="ARBA" id="ARBA00058225"/>
    </source>
</evidence>
<evidence type="ECO:0000313" key="10">
    <source>
        <dbReference type="Proteomes" id="UP000244336"/>
    </source>
</evidence>
<dbReference type="Pfam" id="PF00069">
    <property type="entry name" value="Pkinase"/>
    <property type="match status" value="1"/>
</dbReference>
<comment type="similarity">
    <text evidence="2">Belongs to the protein kinase superfamily. CAMK Ser/Thr protein kinase family. SNF1 subfamily.</text>
</comment>
<dbReference type="Proteomes" id="UP000244336">
    <property type="component" value="Chromosome 4"/>
</dbReference>
<evidence type="ECO:0000313" key="9">
    <source>
        <dbReference type="EMBL" id="PUZ62612.1"/>
    </source>
</evidence>
<proteinExistence type="inferred from homology"/>
<evidence type="ECO:0000259" key="8">
    <source>
        <dbReference type="PROSITE" id="PS50032"/>
    </source>
</evidence>
<dbReference type="STRING" id="1504633.A0A2T7E442"/>
<dbReference type="PANTHER" id="PTHR24346:SF97">
    <property type="entry name" value="NON-SPECIFIC SERINE_THREONINE PROTEIN KINASE"/>
    <property type="match status" value="1"/>
</dbReference>
<evidence type="ECO:0000259" key="7">
    <source>
        <dbReference type="PROSITE" id="PS50011"/>
    </source>
</evidence>
<keyword evidence="4" id="KW-0067">ATP-binding</keyword>
<dbReference type="InterPro" id="IPR000719">
    <property type="entry name" value="Prot_kinase_dom"/>
</dbReference>
<dbReference type="Gene3D" id="1.10.510.10">
    <property type="entry name" value="Transferase(Phosphotransferase) domain 1"/>
    <property type="match status" value="1"/>
</dbReference>
<dbReference type="PROSITE" id="PS50032">
    <property type="entry name" value="KA1"/>
    <property type="match status" value="1"/>
</dbReference>
<dbReference type="OrthoDB" id="193931at2759"/>
<evidence type="ECO:0008006" key="11">
    <source>
        <dbReference type="Google" id="ProtNLM"/>
    </source>
</evidence>
<keyword evidence="3" id="KW-0547">Nucleotide-binding</keyword>
<protein>
    <recommendedName>
        <fullName evidence="11">Non-specific serine/threonine protein kinase</fullName>
    </recommendedName>
</protein>
<dbReference type="SMART" id="SM00220">
    <property type="entry name" value="S_TKc"/>
    <property type="match status" value="1"/>
</dbReference>
<dbReference type="InterPro" id="IPR001772">
    <property type="entry name" value="KA1_dom"/>
</dbReference>
<evidence type="ECO:0000256" key="2">
    <source>
        <dbReference type="ARBA" id="ARBA00006234"/>
    </source>
</evidence>
<dbReference type="PROSITE" id="PS50011">
    <property type="entry name" value="PROTEIN_KINASE_DOM"/>
    <property type="match status" value="1"/>
</dbReference>
<dbReference type="FunFam" id="1.10.510.10:FF:000571">
    <property type="entry name" value="Maternal embryonic leucine zipper kinase"/>
    <property type="match status" value="1"/>
</dbReference>
<dbReference type="InterPro" id="IPR008271">
    <property type="entry name" value="Ser/Thr_kinase_AS"/>
</dbReference>
<organism evidence="9 10">
    <name type="scientific">Panicum hallii var. hallii</name>
    <dbReference type="NCBI Taxonomy" id="1504633"/>
    <lineage>
        <taxon>Eukaryota</taxon>
        <taxon>Viridiplantae</taxon>
        <taxon>Streptophyta</taxon>
        <taxon>Embryophyta</taxon>
        <taxon>Tracheophyta</taxon>
        <taxon>Spermatophyta</taxon>
        <taxon>Magnoliopsida</taxon>
        <taxon>Liliopsida</taxon>
        <taxon>Poales</taxon>
        <taxon>Poaceae</taxon>
        <taxon>PACMAD clade</taxon>
        <taxon>Panicoideae</taxon>
        <taxon>Panicodae</taxon>
        <taxon>Paniceae</taxon>
        <taxon>Panicinae</taxon>
        <taxon>Panicum</taxon>
        <taxon>Panicum sect. Panicum</taxon>
    </lineage>
</organism>
<name>A0A2T7E442_9POAL</name>
<feature type="region of interest" description="Disordered" evidence="6">
    <location>
        <begin position="1"/>
        <end position="31"/>
    </location>
</feature>
<dbReference type="PANTHER" id="PTHR24346">
    <property type="entry name" value="MAP/MICROTUBULE AFFINITY-REGULATING KINASE"/>
    <property type="match status" value="1"/>
</dbReference>
<dbReference type="GO" id="GO:0005524">
    <property type="term" value="F:ATP binding"/>
    <property type="evidence" value="ECO:0007669"/>
    <property type="project" value="UniProtKB-KW"/>
</dbReference>
<dbReference type="CDD" id="cd14003">
    <property type="entry name" value="STKc_AMPK-like"/>
    <property type="match status" value="1"/>
</dbReference>
<dbReference type="AlphaFoldDB" id="A0A2T7E442"/>
<dbReference type="InterPro" id="IPR011009">
    <property type="entry name" value="Kinase-like_dom_sf"/>
</dbReference>
<keyword evidence="10" id="KW-1185">Reference proteome</keyword>
<evidence type="ECO:0000256" key="6">
    <source>
        <dbReference type="SAM" id="MobiDB-lite"/>
    </source>
</evidence>
<dbReference type="Gramene" id="PUZ62612">
    <property type="protein sequence ID" value="PUZ62612"/>
    <property type="gene ID" value="GQ55_4G370700"/>
</dbReference>
<accession>A0A2T7E442</accession>
<dbReference type="PROSITE" id="PS00108">
    <property type="entry name" value="PROTEIN_KINASE_ST"/>
    <property type="match status" value="1"/>
</dbReference>
<dbReference type="SUPFAM" id="SSF56112">
    <property type="entry name" value="Protein kinase-like (PK-like)"/>
    <property type="match status" value="1"/>
</dbReference>
<evidence type="ECO:0000256" key="3">
    <source>
        <dbReference type="ARBA" id="ARBA00022741"/>
    </source>
</evidence>
<dbReference type="GO" id="GO:0035556">
    <property type="term" value="P:intracellular signal transduction"/>
    <property type="evidence" value="ECO:0007669"/>
    <property type="project" value="TreeGrafter"/>
</dbReference>
<reference evidence="9 10" key="1">
    <citation type="submission" date="2018-04" db="EMBL/GenBank/DDBJ databases">
        <title>WGS assembly of Panicum hallii var. hallii HAL2.</title>
        <authorList>
            <person name="Lovell J."/>
            <person name="Jenkins J."/>
            <person name="Lowry D."/>
            <person name="Mamidi S."/>
            <person name="Sreedasyam A."/>
            <person name="Weng X."/>
            <person name="Barry K."/>
            <person name="Bonette J."/>
            <person name="Campitelli B."/>
            <person name="Daum C."/>
            <person name="Gordon S."/>
            <person name="Gould B."/>
            <person name="Lipzen A."/>
            <person name="MacQueen A."/>
            <person name="Palacio-Mejia J."/>
            <person name="Plott C."/>
            <person name="Shakirov E."/>
            <person name="Shu S."/>
            <person name="Yoshinaga Y."/>
            <person name="Zane M."/>
            <person name="Rokhsar D."/>
            <person name="Grimwood J."/>
            <person name="Schmutz J."/>
            <person name="Juenger T."/>
        </authorList>
    </citation>
    <scope>NUCLEOTIDE SEQUENCE [LARGE SCALE GENOMIC DNA]</scope>
    <source>
        <strain evidence="10">cv. HAL2</strain>
    </source>
</reference>
<feature type="compositionally biased region" description="Polar residues" evidence="6">
    <location>
        <begin position="7"/>
        <end position="16"/>
    </location>
</feature>
<feature type="domain" description="Protein kinase" evidence="7">
    <location>
        <begin position="44"/>
        <end position="304"/>
    </location>
</feature>
<sequence length="512" mass="57035">MAAVRYRSQQQEGSSSTPPPSLGKRPRTTAAAAKPLPATLRGRYELHSLRGEGKSAEVWEARHLRTGHPVAIKIIILKGKGKALTINKAVEREVFVMRLLSLRQPQHPHIVRFYEAVRSGDHTYIVMELAESGQLYDHVAVRERLPEAPARRLFQQLVAAVAYCHRSMVVHRDLKMENVLLDSRGDVKIADFGFSELWAPGRLQTESCGSPQYAAPELLDGRLYVGPEVDVWSCGVILYAMLCGRLPFDGGTDDISDLRRNIRRGDFRLPSWVSDDARDLISSMLIVVPRKRATITEVRAHRWLQPDMPPYLAMLPTTSPALRRPAAVDAATVELLVTRHGFERASLLHHLDDDDGSSGSEEAVSYQLVLSEQYDAAARYYQQLSIPPPPPPPPPQWALGGGLDGVELLLHECPRETMRRIATALGQLGVSILLYHSHRHRMVCVVPPPGVSSASALGSLVLFEIQLLTAGRGIEEQSRYAVHLRRTSGPQLPYLRVCSQLASKLRRPRMHQ</sequence>
<evidence type="ECO:0000256" key="4">
    <source>
        <dbReference type="ARBA" id="ARBA00022840"/>
    </source>
</evidence>
<dbReference type="GO" id="GO:0005737">
    <property type="term" value="C:cytoplasm"/>
    <property type="evidence" value="ECO:0007669"/>
    <property type="project" value="TreeGrafter"/>
</dbReference>